<name>M0NG37_9EURY</name>
<evidence type="ECO:0000313" key="6">
    <source>
        <dbReference type="Proteomes" id="UP000011680"/>
    </source>
</evidence>
<organism evidence="5 6">
    <name type="scientific">Halococcus thailandensis JCM 13552</name>
    <dbReference type="NCBI Taxonomy" id="1227457"/>
    <lineage>
        <taxon>Archaea</taxon>
        <taxon>Methanobacteriati</taxon>
        <taxon>Methanobacteriota</taxon>
        <taxon>Stenosarchaea group</taxon>
        <taxon>Halobacteria</taxon>
        <taxon>Halobacteriales</taxon>
        <taxon>Halococcaceae</taxon>
        <taxon>Halococcus</taxon>
    </lineage>
</organism>
<dbReference type="RefSeq" id="WP_007738058.1">
    <property type="nucleotide sequence ID" value="NZ_AOMF01000097.1"/>
</dbReference>
<comment type="caution">
    <text evidence="5">The sequence shown here is derived from an EMBL/GenBank/DDBJ whole genome shotgun (WGS) entry which is preliminary data.</text>
</comment>
<dbReference type="eggNOG" id="arCOG02280">
    <property type="taxonomic scope" value="Archaea"/>
</dbReference>
<keyword evidence="1" id="KW-0805">Transcription regulation</keyword>
<keyword evidence="6" id="KW-1185">Reference proteome</keyword>
<dbReference type="PANTHER" id="PTHR34236">
    <property type="entry name" value="DIMETHYL SULFOXIDE REDUCTASE TRANSCRIPTIONAL ACTIVATOR"/>
    <property type="match status" value="1"/>
</dbReference>
<evidence type="ECO:0000259" key="3">
    <source>
        <dbReference type="Pfam" id="PF04967"/>
    </source>
</evidence>
<dbReference type="AlphaFoldDB" id="M0NG37"/>
<gene>
    <name evidence="5" type="ORF">C451_04411</name>
</gene>
<sequence>MTLVVEFDLISERLPLTAIAATALDSTLKIDDILTSERSRPVIVFWAKGETFDTLETALDETAVATYSVLGTTQNRRLYRVELSEQPPAIYTEFVRLDTAPINAIITPTGWRARIRFSGREELAEFHDSCETYDMTFRLNQIFEASPETDNEYGLTPKQRETLLAAHEAGYFSIPRTGSLEEIGAELGVSAPSVSERLRRAQDRLIRHTVALDEQHI</sequence>
<dbReference type="OrthoDB" id="202021at2157"/>
<dbReference type="Pfam" id="PF04967">
    <property type="entry name" value="HTH_10"/>
    <property type="match status" value="1"/>
</dbReference>
<protein>
    <submittedName>
        <fullName evidence="5">DNA binding protein</fullName>
    </submittedName>
</protein>
<feature type="domain" description="Bacterioopsin transcriptional activator GAF and HTH associated" evidence="4">
    <location>
        <begin position="5"/>
        <end position="133"/>
    </location>
</feature>
<dbReference type="Gene3D" id="1.10.10.10">
    <property type="entry name" value="Winged helix-like DNA-binding domain superfamily/Winged helix DNA-binding domain"/>
    <property type="match status" value="1"/>
</dbReference>
<evidence type="ECO:0000256" key="2">
    <source>
        <dbReference type="ARBA" id="ARBA00023163"/>
    </source>
</evidence>
<dbReference type="Pfam" id="PF15915">
    <property type="entry name" value="BAT"/>
    <property type="match status" value="1"/>
</dbReference>
<evidence type="ECO:0000259" key="4">
    <source>
        <dbReference type="Pfam" id="PF15915"/>
    </source>
</evidence>
<dbReference type="InterPro" id="IPR013324">
    <property type="entry name" value="RNA_pol_sigma_r3/r4-like"/>
</dbReference>
<dbReference type="SUPFAM" id="SSF88659">
    <property type="entry name" value="Sigma3 and sigma4 domains of RNA polymerase sigma factors"/>
    <property type="match status" value="1"/>
</dbReference>
<evidence type="ECO:0000313" key="5">
    <source>
        <dbReference type="EMBL" id="EMA56044.1"/>
    </source>
</evidence>
<dbReference type="InterPro" id="IPR007050">
    <property type="entry name" value="HTH_bacterioopsin"/>
</dbReference>
<feature type="domain" description="HTH bat-type" evidence="3">
    <location>
        <begin position="155"/>
        <end position="207"/>
    </location>
</feature>
<dbReference type="InterPro" id="IPR031803">
    <property type="entry name" value="BAT_GAF/HTH-assoc"/>
</dbReference>
<dbReference type="Proteomes" id="UP000011680">
    <property type="component" value="Unassembled WGS sequence"/>
</dbReference>
<dbReference type="InterPro" id="IPR036388">
    <property type="entry name" value="WH-like_DNA-bd_sf"/>
</dbReference>
<dbReference type="EMBL" id="AOMF01000097">
    <property type="protein sequence ID" value="EMA56044.1"/>
    <property type="molecule type" value="Genomic_DNA"/>
</dbReference>
<proteinExistence type="predicted"/>
<dbReference type="PATRIC" id="fig|1227457.3.peg.795"/>
<reference evidence="5 6" key="1">
    <citation type="journal article" date="2014" name="PLoS Genet.">
        <title>Phylogenetically driven sequencing of extremely halophilic archaea reveals strategies for static and dynamic osmo-response.</title>
        <authorList>
            <person name="Becker E.A."/>
            <person name="Seitzer P.M."/>
            <person name="Tritt A."/>
            <person name="Larsen D."/>
            <person name="Krusor M."/>
            <person name="Yao A.I."/>
            <person name="Wu D."/>
            <person name="Madern D."/>
            <person name="Eisen J.A."/>
            <person name="Darling A.E."/>
            <person name="Facciotti M.T."/>
        </authorList>
    </citation>
    <scope>NUCLEOTIDE SEQUENCE [LARGE SCALE GENOMIC DNA]</scope>
    <source>
        <strain evidence="5 6">JCM 13552</strain>
    </source>
</reference>
<keyword evidence="2" id="KW-0804">Transcription</keyword>
<dbReference type="PANTHER" id="PTHR34236:SF1">
    <property type="entry name" value="DIMETHYL SULFOXIDE REDUCTASE TRANSCRIPTIONAL ACTIVATOR"/>
    <property type="match status" value="1"/>
</dbReference>
<accession>M0NG37</accession>
<evidence type="ECO:0000256" key="1">
    <source>
        <dbReference type="ARBA" id="ARBA00023015"/>
    </source>
</evidence>